<dbReference type="PANTHER" id="PTHR12957:SF23">
    <property type="entry name" value="INTEGRATOR COMPLEX SUBUNIT 6"/>
    <property type="match status" value="1"/>
</dbReference>
<dbReference type="Ensembl" id="ENSEBUT00000016282.1">
    <property type="protein sequence ID" value="ENSEBUP00000015706.1"/>
    <property type="gene ID" value="ENSEBUG00000009889.1"/>
</dbReference>
<dbReference type="GO" id="GO:0034472">
    <property type="term" value="P:snRNA 3'-end processing"/>
    <property type="evidence" value="ECO:0007669"/>
    <property type="project" value="TreeGrafter"/>
</dbReference>
<reference evidence="1" key="2">
    <citation type="submission" date="2025-09" db="UniProtKB">
        <authorList>
            <consortium name="Ensembl"/>
        </authorList>
    </citation>
    <scope>IDENTIFICATION</scope>
</reference>
<name>A0A8C4QI43_EPTBU</name>
<sequence>MLFFFNLQFCKCKPNLFVHSLQPLKKALRMMGAPNLIADNAEFGLSYSVISYLKKLSQQAKVESERVISLVGKKLPQETGQKVRGRPAIAIGQNKELRQLLALLGGEGSSSRGHHDFPGFQMAVLNREVKPQPFRNAYDIPRHSLLDQLNTHACKPFASCCPESCGPTKSGRR</sequence>
<dbReference type="GeneTree" id="ENSGT00390000016655"/>
<evidence type="ECO:0000313" key="2">
    <source>
        <dbReference type="Proteomes" id="UP000694388"/>
    </source>
</evidence>
<dbReference type="Proteomes" id="UP000694388">
    <property type="component" value="Unplaced"/>
</dbReference>
<protein>
    <submittedName>
        <fullName evidence="1">Uncharacterized protein</fullName>
    </submittedName>
</protein>
<dbReference type="AlphaFoldDB" id="A0A8C4QI43"/>
<accession>A0A8C4QI43</accession>
<reference evidence="1" key="1">
    <citation type="submission" date="2025-08" db="UniProtKB">
        <authorList>
            <consortium name="Ensembl"/>
        </authorList>
    </citation>
    <scope>IDENTIFICATION</scope>
</reference>
<organism evidence="1 2">
    <name type="scientific">Eptatretus burgeri</name>
    <name type="common">Inshore hagfish</name>
    <dbReference type="NCBI Taxonomy" id="7764"/>
    <lineage>
        <taxon>Eukaryota</taxon>
        <taxon>Metazoa</taxon>
        <taxon>Chordata</taxon>
        <taxon>Craniata</taxon>
        <taxon>Vertebrata</taxon>
        <taxon>Cyclostomata</taxon>
        <taxon>Myxini</taxon>
        <taxon>Myxiniformes</taxon>
        <taxon>Myxinidae</taxon>
        <taxon>Eptatretinae</taxon>
        <taxon>Eptatretus</taxon>
    </lineage>
</organism>
<dbReference type="OMA" id="NTHACKP"/>
<keyword evidence="2" id="KW-1185">Reference proteome</keyword>
<dbReference type="PANTHER" id="PTHR12957">
    <property type="entry name" value="DEAD/H BOX POLYPEPTIDE 26/DICE1-RELATED"/>
    <property type="match status" value="1"/>
</dbReference>
<proteinExistence type="predicted"/>
<evidence type="ECO:0000313" key="1">
    <source>
        <dbReference type="Ensembl" id="ENSEBUP00000015706.1"/>
    </source>
</evidence>
<dbReference type="InterPro" id="IPR051113">
    <property type="entry name" value="Integrator_subunit6"/>
</dbReference>
<dbReference type="GO" id="GO:0032039">
    <property type="term" value="C:integrator complex"/>
    <property type="evidence" value="ECO:0007669"/>
    <property type="project" value="TreeGrafter"/>
</dbReference>